<name>A0A951UJR8_9NOST</name>
<accession>A0A951UJR8</accession>
<dbReference type="Proteomes" id="UP000715781">
    <property type="component" value="Unassembled WGS sequence"/>
</dbReference>
<protein>
    <submittedName>
        <fullName evidence="2">Uncharacterized protein</fullName>
    </submittedName>
</protein>
<proteinExistence type="predicted"/>
<dbReference type="AlphaFoldDB" id="A0A951UJR8"/>
<evidence type="ECO:0000313" key="2">
    <source>
        <dbReference type="EMBL" id="MBW4565922.1"/>
    </source>
</evidence>
<reference evidence="2" key="2">
    <citation type="journal article" date="2022" name="Microbiol. Resour. Announc.">
        <title>Metagenome Sequencing to Explore Phylogenomics of Terrestrial Cyanobacteria.</title>
        <authorList>
            <person name="Ward R.D."/>
            <person name="Stajich J.E."/>
            <person name="Johansen J.R."/>
            <person name="Huntemann M."/>
            <person name="Clum A."/>
            <person name="Foster B."/>
            <person name="Foster B."/>
            <person name="Roux S."/>
            <person name="Palaniappan K."/>
            <person name="Varghese N."/>
            <person name="Mukherjee S."/>
            <person name="Reddy T.B.K."/>
            <person name="Daum C."/>
            <person name="Copeland A."/>
            <person name="Chen I.A."/>
            <person name="Ivanova N.N."/>
            <person name="Kyrpides N.C."/>
            <person name="Shapiro N."/>
            <person name="Eloe-Fadrosh E.A."/>
            <person name="Pietrasiak N."/>
        </authorList>
    </citation>
    <scope>NUCLEOTIDE SEQUENCE</scope>
    <source>
        <strain evidence="2">JT2-VF2</strain>
    </source>
</reference>
<organism evidence="2 3">
    <name type="scientific">Mojavia pulchra JT2-VF2</name>
    <dbReference type="NCBI Taxonomy" id="287848"/>
    <lineage>
        <taxon>Bacteria</taxon>
        <taxon>Bacillati</taxon>
        <taxon>Cyanobacteriota</taxon>
        <taxon>Cyanophyceae</taxon>
        <taxon>Nostocales</taxon>
        <taxon>Nostocaceae</taxon>
    </lineage>
</organism>
<gene>
    <name evidence="2" type="ORF">KME32_33545</name>
</gene>
<reference evidence="2" key="1">
    <citation type="submission" date="2021-05" db="EMBL/GenBank/DDBJ databases">
        <authorList>
            <person name="Pietrasiak N."/>
            <person name="Ward R."/>
            <person name="Stajich J.E."/>
            <person name="Kurbessoian T."/>
        </authorList>
    </citation>
    <scope>NUCLEOTIDE SEQUENCE</scope>
    <source>
        <strain evidence="2">JT2-VF2</strain>
    </source>
</reference>
<comment type="caution">
    <text evidence="2">The sequence shown here is derived from an EMBL/GenBank/DDBJ whole genome shotgun (WGS) entry which is preliminary data.</text>
</comment>
<dbReference type="EMBL" id="JAHHHN010000052">
    <property type="protein sequence ID" value="MBW4565922.1"/>
    <property type="molecule type" value="Genomic_DNA"/>
</dbReference>
<evidence type="ECO:0000313" key="3">
    <source>
        <dbReference type="Proteomes" id="UP000715781"/>
    </source>
</evidence>
<feature type="compositionally biased region" description="Polar residues" evidence="1">
    <location>
        <begin position="67"/>
        <end position="80"/>
    </location>
</feature>
<feature type="region of interest" description="Disordered" evidence="1">
    <location>
        <begin position="50"/>
        <end position="80"/>
    </location>
</feature>
<sequence>MTQTRIVLDPQHKPKAELILQQTGITTLSQLFSILLVCYGDHLIAGLRGQPLSITTPTPQPRPPVKSQHQNQPFTQMAGL</sequence>
<evidence type="ECO:0000256" key="1">
    <source>
        <dbReference type="SAM" id="MobiDB-lite"/>
    </source>
</evidence>